<comment type="caution">
    <text evidence="1">The sequence shown here is derived from an EMBL/GenBank/DDBJ whole genome shotgun (WGS) entry which is preliminary data.</text>
</comment>
<proteinExistence type="predicted"/>
<gene>
    <name evidence="1" type="ORF">HMPREF9371_1691</name>
</gene>
<name>G4CJA2_9NEIS</name>
<reference evidence="1 2" key="1">
    <citation type="submission" date="2011-05" db="EMBL/GenBank/DDBJ databases">
        <authorList>
            <person name="Muzny D."/>
            <person name="Qin X."/>
            <person name="Deng J."/>
            <person name="Jiang H."/>
            <person name="Liu Y."/>
            <person name="Qu J."/>
            <person name="Song X.-Z."/>
            <person name="Zhang L."/>
            <person name="Thornton R."/>
            <person name="Coyle M."/>
            <person name="Francisco L."/>
            <person name="Jackson L."/>
            <person name="Javaid M."/>
            <person name="Korchina V."/>
            <person name="Kovar C."/>
            <person name="Mata R."/>
            <person name="Mathew T."/>
            <person name="Ngo R."/>
            <person name="Nguyen L."/>
            <person name="Nguyen N."/>
            <person name="Okwuonu G."/>
            <person name="Ongeri F."/>
            <person name="Pham C."/>
            <person name="Simmons D."/>
            <person name="Wilczek-Boney K."/>
            <person name="Hale W."/>
            <person name="Jakkamsetti A."/>
            <person name="Pham P."/>
            <person name="Ruth R."/>
            <person name="San Lucas F."/>
            <person name="Warren J."/>
            <person name="Zhang J."/>
            <person name="Zhao Z."/>
            <person name="Zhou C."/>
            <person name="Zhu D."/>
            <person name="Lee S."/>
            <person name="Bess C."/>
            <person name="Blankenburg K."/>
            <person name="Forbes L."/>
            <person name="Fu Q."/>
            <person name="Gubbala S."/>
            <person name="Hirani K."/>
            <person name="Jayaseelan J.C."/>
            <person name="Lara F."/>
            <person name="Munidasa M."/>
            <person name="Palculict T."/>
            <person name="Patil S."/>
            <person name="Pu L.-L."/>
            <person name="Saada N."/>
            <person name="Tang L."/>
            <person name="Weissenberger G."/>
            <person name="Zhu Y."/>
            <person name="Hemphill L."/>
            <person name="Shang Y."/>
            <person name="Youmans B."/>
            <person name="Ayvaz T."/>
            <person name="Ross M."/>
            <person name="Santibanez J."/>
            <person name="Aqrawi P."/>
            <person name="Gross S."/>
            <person name="Joshi V."/>
            <person name="Fowler G."/>
            <person name="Nazareth L."/>
            <person name="Reid J."/>
            <person name="Worley K."/>
            <person name="Petrosino J."/>
            <person name="Highlander S."/>
            <person name="Gibbs R."/>
        </authorList>
    </citation>
    <scope>NUCLEOTIDE SEQUENCE [LARGE SCALE GENOMIC DNA]</scope>
    <source>
        <strain evidence="1 2">871</strain>
    </source>
</reference>
<dbReference type="EMBL" id="AGAY01000059">
    <property type="protein sequence ID" value="EGY52196.1"/>
    <property type="molecule type" value="Genomic_DNA"/>
</dbReference>
<accession>G4CJA2</accession>
<dbReference type="PATRIC" id="fig|1032488.3.peg.1600"/>
<organism evidence="1 2">
    <name type="scientific">Neisseria shayeganii 871</name>
    <dbReference type="NCBI Taxonomy" id="1032488"/>
    <lineage>
        <taxon>Bacteria</taxon>
        <taxon>Pseudomonadati</taxon>
        <taxon>Pseudomonadota</taxon>
        <taxon>Betaproteobacteria</taxon>
        <taxon>Neisseriales</taxon>
        <taxon>Neisseriaceae</taxon>
        <taxon>Neisseria</taxon>
    </lineage>
</organism>
<dbReference type="AlphaFoldDB" id="G4CJA2"/>
<protein>
    <submittedName>
        <fullName evidence="1">Uncharacterized protein</fullName>
    </submittedName>
</protein>
<dbReference type="STRING" id="1032488.HMPREF9371_1691"/>
<keyword evidence="2" id="KW-1185">Reference proteome</keyword>
<sequence length="134" mass="14328">MPGTRYSHTFHQEISMHFKTFASALAVSAAVLLAGCDAAVEKVAENTDDGKMRAEFVTSCTDSAVSAAGSNAAFSKEQFSQLCGCSFDEAAKLYPDATAWKKAVINYGLSQNDPELESKLTQAMGTCVQNMLQN</sequence>
<dbReference type="HOGENOM" id="CLU_2000323_0_0_4"/>
<evidence type="ECO:0000313" key="2">
    <source>
        <dbReference type="Proteomes" id="UP000003019"/>
    </source>
</evidence>
<dbReference type="Proteomes" id="UP000003019">
    <property type="component" value="Unassembled WGS sequence"/>
</dbReference>
<evidence type="ECO:0000313" key="1">
    <source>
        <dbReference type="EMBL" id="EGY52196.1"/>
    </source>
</evidence>